<organismHost>
    <name type="scientific">Sus scrofa</name>
    <name type="common">Pig</name>
    <dbReference type="NCBI Taxonomy" id="9823"/>
</organismHost>
<evidence type="ECO:0000256" key="8">
    <source>
        <dbReference type="ARBA" id="ARBA00023296"/>
    </source>
</evidence>
<keyword evidence="4" id="KW-1162">Viral penetration into host cytoplasm</keyword>
<evidence type="ECO:0000256" key="2">
    <source>
        <dbReference type="ARBA" id="ARBA00022561"/>
    </source>
</evidence>
<keyword evidence="7" id="KW-1142">T=3 icosahedral capsid protein</keyword>
<organism evidence="12">
    <name type="scientific">Porcine astrovirus 1</name>
    <name type="common">PAstV-1</name>
    <dbReference type="NCBI Taxonomy" id="1239567"/>
    <lineage>
        <taxon>Viruses</taxon>
        <taxon>Riboviria</taxon>
        <taxon>Orthornavirae</taxon>
        <taxon>Pisuviricota</taxon>
        <taxon>Stelpaviricetes</taxon>
        <taxon>Stellavirales</taxon>
        <taxon>Astroviridae</taxon>
        <taxon>Mamastrovirus</taxon>
        <taxon>Mamastrovirus suis</taxon>
    </lineage>
</organism>
<gene>
    <name evidence="12" type="primary">ORF2</name>
</gene>
<feature type="compositionally biased region" description="Acidic residues" evidence="10">
    <location>
        <begin position="730"/>
        <end position="747"/>
    </location>
</feature>
<keyword evidence="6" id="KW-1164">Virus endocytosis by host</keyword>
<dbReference type="InterPro" id="IPR029053">
    <property type="entry name" value="Viral_coat"/>
</dbReference>
<evidence type="ECO:0000256" key="9">
    <source>
        <dbReference type="ARBA" id="ARBA00045703"/>
    </source>
</evidence>
<dbReference type="EMBL" id="KX033447">
    <property type="protein sequence ID" value="ANJ61324.1"/>
    <property type="molecule type" value="Genomic_RNA"/>
</dbReference>
<evidence type="ECO:0000256" key="4">
    <source>
        <dbReference type="ARBA" id="ARBA00022595"/>
    </source>
</evidence>
<evidence type="ECO:0000259" key="11">
    <source>
        <dbReference type="Pfam" id="PF03115"/>
    </source>
</evidence>
<evidence type="ECO:0000256" key="6">
    <source>
        <dbReference type="ARBA" id="ARBA00022890"/>
    </source>
</evidence>
<accession>A0A1L2EC36</accession>
<comment type="function">
    <text evidence="9">The capsid polyprotein VP90 self-assembles and undergoes a proteolytic cleavage by host caspases to yield the immature VP70 virion.</text>
</comment>
<keyword evidence="3" id="KW-1165">Clathrin-mediated endocytosis of virus by host</keyword>
<evidence type="ECO:0000313" key="12">
    <source>
        <dbReference type="EMBL" id="ANJ61324.1"/>
    </source>
</evidence>
<keyword evidence="5" id="KW-0946">Virion</keyword>
<dbReference type="InterPro" id="IPR004337">
    <property type="entry name" value="Astro_capsid_N"/>
</dbReference>
<dbReference type="GO" id="GO:0039617">
    <property type="term" value="C:T=3 icosahedral viral capsid"/>
    <property type="evidence" value="ECO:0007669"/>
    <property type="project" value="UniProtKB-KW"/>
</dbReference>
<feature type="compositionally biased region" description="Basic residues" evidence="10">
    <location>
        <begin position="21"/>
        <end position="32"/>
    </location>
</feature>
<feature type="domain" description="Astrovirus capsid protein inner core" evidence="11">
    <location>
        <begin position="19"/>
        <end position="250"/>
    </location>
</feature>
<name>A0A1L2EC36_PASV1</name>
<feature type="region of interest" description="Disordered" evidence="10">
    <location>
        <begin position="718"/>
        <end position="747"/>
    </location>
</feature>
<evidence type="ECO:0000256" key="3">
    <source>
        <dbReference type="ARBA" id="ARBA00022570"/>
    </source>
</evidence>
<evidence type="ECO:0000256" key="1">
    <source>
        <dbReference type="ARBA" id="ARBA00004328"/>
    </source>
</evidence>
<evidence type="ECO:0000256" key="7">
    <source>
        <dbReference type="ARBA" id="ARBA00023060"/>
    </source>
</evidence>
<dbReference type="GO" id="GO:0075512">
    <property type="term" value="P:clathrin-dependent endocytosis of virus by host cell"/>
    <property type="evidence" value="ECO:0007669"/>
    <property type="project" value="UniProtKB-KW"/>
</dbReference>
<feature type="region of interest" description="Disordered" evidence="10">
    <location>
        <begin position="1"/>
        <end position="73"/>
    </location>
</feature>
<dbReference type="Pfam" id="PF03115">
    <property type="entry name" value="Astro_capsid_N"/>
    <property type="match status" value="1"/>
</dbReference>
<evidence type="ECO:0000256" key="10">
    <source>
        <dbReference type="SAM" id="MobiDB-lite"/>
    </source>
</evidence>
<comment type="subcellular location">
    <subcellularLocation>
        <location evidence="1">Virion</location>
    </subcellularLocation>
</comment>
<keyword evidence="2" id="KW-0167">Capsid protein</keyword>
<proteinExistence type="predicted"/>
<feature type="region of interest" description="Disordered" evidence="10">
    <location>
        <begin position="679"/>
        <end position="705"/>
    </location>
</feature>
<keyword evidence="8" id="KW-1160">Virus entry into host cell</keyword>
<dbReference type="Gene3D" id="2.60.120.20">
    <property type="match status" value="1"/>
</dbReference>
<sequence length="826" mass="90967">MANNQKNVQPKVVTTTTTTTSRRRGRRRRRTPRTATSSKTTVRKVAVLGQSRRPPRRRFNRSGNSNQPSGSTFRQTITATLGTVGANQGNQIELETSVLINPALMKETTGANQYGPLQMYAANYSLWRVRDIRIKLTPLVGGSAVSGTAVRTSLNLSGQPGSPSWSALGARYHRGTNPGRPLTTRVPGNKIQGPKEGWFFCNTKNDPKLCIAGSLEIHSLGRTLSTYTNDPFKGPLFLVELTAEWEFKNYSPEPGMLNLLKTTIQEQPQQVKINAKPGEPITISIPKESQMARAISQVDIAADATPSEIIWQIFDSTLTLVSGNLPPPFNWLFEAGWWFVKRIANKKQNGVHVDGEADAGELTFQVYQSISDAQNDVPCIATGTASTTNVSINDWEMMQITPGNLGTQQTSVAGLSRMIPLTNDPIQISSPSLLGQPALYGHVHDTNIPLNCLAMQEVTTATQKKKVYTYSVRHLPGPIFYQNGNDINPLEIDAPTYPIYYKQASEYIPIGNVYAAAHAAVGQSPRTVDWTTVCWCATETRNIFLQSNAQQSDQFLFFSPTQSQSGPNLPTTVYNLQVSTNISLGQKTVNILEGEWYVSTFVSFNGRLEFNNYGTPFYISLARVDTSQGQYEPTFQAYDVGMMMNTATPLKLNPNSSTNNSLTTIELAQLRQLLAGAVVSSPPDPEMPPLEGEEEEEIQGAVGGDGLQRDIKNWVEFGHRKRPPTPFSPIEEEDEEDEEESDLDDDDYAEVPSFIKNLLTPEAKKLLDDLKKMGLNHEKAVKAAQGAYPHPASEIWEVAYHNALVDGLSPPSARDCAWGAVSDYLS</sequence>
<protein>
    <submittedName>
        <fullName evidence="12">Capsid protein</fullName>
    </submittedName>
</protein>
<reference evidence="12" key="1">
    <citation type="submission" date="2016-04" db="EMBL/GenBank/DDBJ databases">
        <title>Complete genome sequence of Astrovirus 4 Strain WBAstV/CH/2015 in wild boars (Sus Scrofa) in China.</title>
        <authorList>
            <person name="Zhang F."/>
            <person name="Song D."/>
            <person name="Ye Y."/>
            <person name="Peng Q."/>
            <person name="Chen Y."/>
            <person name="Zhou X."/>
            <person name="Li A."/>
            <person name="Tang Y."/>
        </authorList>
    </citation>
    <scope>NUCLEOTIDE SEQUENCE</scope>
    <source>
        <strain evidence="12">WBAstV/CH/2015</strain>
    </source>
</reference>
<evidence type="ECO:0000256" key="5">
    <source>
        <dbReference type="ARBA" id="ARBA00022844"/>
    </source>
</evidence>